<feature type="domain" description="ATPase AAA-type core" evidence="1">
    <location>
        <begin position="23"/>
        <end position="290"/>
    </location>
</feature>
<dbReference type="SUPFAM" id="SSF52540">
    <property type="entry name" value="P-loop containing nucleoside triphosphate hydrolases"/>
    <property type="match status" value="1"/>
</dbReference>
<protein>
    <recommendedName>
        <fullName evidence="1">ATPase AAA-type core domain-containing protein</fullName>
    </recommendedName>
</protein>
<dbReference type="Gene3D" id="3.40.50.300">
    <property type="entry name" value="P-loop containing nucleotide triphosphate hydrolases"/>
    <property type="match status" value="1"/>
</dbReference>
<gene>
    <name evidence="2" type="ORF">B9J98_00190</name>
</gene>
<dbReference type="Pfam" id="PF13304">
    <property type="entry name" value="AAA_21"/>
    <property type="match status" value="1"/>
</dbReference>
<evidence type="ECO:0000313" key="2">
    <source>
        <dbReference type="EMBL" id="PUA34306.1"/>
    </source>
</evidence>
<dbReference type="EMBL" id="NDWU01000001">
    <property type="protein sequence ID" value="PUA34306.1"/>
    <property type="molecule type" value="Genomic_DNA"/>
</dbReference>
<dbReference type="InterPro" id="IPR051396">
    <property type="entry name" value="Bact_Antivir_Def_Nuclease"/>
</dbReference>
<dbReference type="GO" id="GO:0005524">
    <property type="term" value="F:ATP binding"/>
    <property type="evidence" value="ECO:0007669"/>
    <property type="project" value="InterPro"/>
</dbReference>
<evidence type="ECO:0000259" key="1">
    <source>
        <dbReference type="Pfam" id="PF13304"/>
    </source>
</evidence>
<dbReference type="GO" id="GO:0016887">
    <property type="term" value="F:ATP hydrolysis activity"/>
    <property type="evidence" value="ECO:0007669"/>
    <property type="project" value="InterPro"/>
</dbReference>
<proteinExistence type="predicted"/>
<accession>A0A2R7Y9Y5</accession>
<organism evidence="2 3">
    <name type="scientific">Candidatus Terraquivivens tikiterensis</name>
    <dbReference type="NCBI Taxonomy" id="1980982"/>
    <lineage>
        <taxon>Archaea</taxon>
        <taxon>Nitrososphaerota</taxon>
        <taxon>Candidatus Wolframiiraptoraceae</taxon>
        <taxon>Candidatus Terraquivivens</taxon>
    </lineage>
</organism>
<dbReference type="InterPro" id="IPR027417">
    <property type="entry name" value="P-loop_NTPase"/>
</dbReference>
<dbReference type="InterPro" id="IPR003959">
    <property type="entry name" value="ATPase_AAA_core"/>
</dbReference>
<dbReference type="PANTHER" id="PTHR43581:SF4">
    <property type="entry name" value="ATP_GTP PHOSPHATASE"/>
    <property type="match status" value="1"/>
</dbReference>
<dbReference type="PANTHER" id="PTHR43581">
    <property type="entry name" value="ATP/GTP PHOSPHATASE"/>
    <property type="match status" value="1"/>
</dbReference>
<dbReference type="Proteomes" id="UP000244066">
    <property type="component" value="Unassembled WGS sequence"/>
</dbReference>
<comment type="caution">
    <text evidence="2">The sequence shown here is derived from an EMBL/GenBank/DDBJ whole genome shotgun (WGS) entry which is preliminary data.</text>
</comment>
<evidence type="ECO:0000313" key="3">
    <source>
        <dbReference type="Proteomes" id="UP000244066"/>
    </source>
</evidence>
<reference evidence="2 3" key="1">
    <citation type="submission" date="2017-04" db="EMBL/GenBank/DDBJ databases">
        <title>Draft Aigarchaeota genome from a New Zealand hot spring.</title>
        <authorList>
            <person name="Reysenbach A.-L."/>
            <person name="Donaho J.A."/>
            <person name="Gerhart J."/>
            <person name="Kelley J.F."/>
            <person name="Kouba K."/>
            <person name="Podar M."/>
            <person name="Stott M."/>
        </authorList>
    </citation>
    <scope>NUCLEOTIDE SEQUENCE [LARGE SCALE GENOMIC DNA]</scope>
    <source>
        <strain evidence="2">NZ13_MG1</strain>
    </source>
</reference>
<dbReference type="AlphaFoldDB" id="A0A2R7Y9Y5"/>
<sequence>MIKGLRLKNFKGIKSGEIELAPLTILLGANNSGKTTVLEALFLAPNPSRRVPYNGGSKTAIEVVHEIHKTLSSEGFAFLLNGYVSKRAEIMCRVNGDDYILQFIKGDTRIYVSTNKETKSPYATNLYGEKIRFFGELGLSSKEYEFYDESLFIDNTLLMNSNLVKAAYGYMEENWAFIINSGICGKVAEEASVLSPEKYKNITIEPFLGRKLAVYVLLEDGTRIRLGDLGEGIQNYVIAKILYEVVRPKVLLWDDVEAHLNPRVLLKLSEWFSNIINEGGQVILTTHSLEAARTIASLSEEKARISLTFLKDGLLKVKELTLNEVDDLLKAGVDVRVAEPLLL</sequence>
<name>A0A2R7Y9Y5_9ARCH</name>